<comment type="caution">
    <text evidence="5">The sequence shown here is derived from an EMBL/GenBank/DDBJ whole genome shotgun (WGS) entry which is preliminary data.</text>
</comment>
<evidence type="ECO:0000313" key="6">
    <source>
        <dbReference type="Proteomes" id="UP000078340"/>
    </source>
</evidence>
<evidence type="ECO:0000256" key="1">
    <source>
        <dbReference type="ARBA" id="ARBA00022737"/>
    </source>
</evidence>
<dbReference type="Pfam" id="PF24883">
    <property type="entry name" value="NPHP3_N"/>
    <property type="match status" value="1"/>
</dbReference>
<dbReference type="SUPFAM" id="SSF52540">
    <property type="entry name" value="P-loop containing nucleoside triphosphate hydrolases"/>
    <property type="match status" value="1"/>
</dbReference>
<feature type="compositionally biased region" description="Polar residues" evidence="2">
    <location>
        <begin position="169"/>
        <end position="182"/>
    </location>
</feature>
<evidence type="ECO:0000259" key="3">
    <source>
        <dbReference type="Pfam" id="PF17107"/>
    </source>
</evidence>
<evidence type="ECO:0000256" key="2">
    <source>
        <dbReference type="SAM" id="MobiDB-lite"/>
    </source>
</evidence>
<protein>
    <submittedName>
        <fullName evidence="5">Pfs, NACHT, and ankyrin domain-containingprotein</fullName>
    </submittedName>
</protein>
<feature type="domain" description="NACHT-NTPase and P-loop NTPases N-terminal" evidence="3">
    <location>
        <begin position="10"/>
        <end position="130"/>
    </location>
</feature>
<feature type="region of interest" description="Disordered" evidence="2">
    <location>
        <begin position="161"/>
        <end position="182"/>
    </location>
</feature>
<dbReference type="Gene3D" id="3.40.50.300">
    <property type="entry name" value="P-loop containing nucleotide triphosphate hydrolases"/>
    <property type="match status" value="1"/>
</dbReference>
<evidence type="ECO:0000313" key="5">
    <source>
        <dbReference type="EMBL" id="OAQ74406.1"/>
    </source>
</evidence>
<dbReference type="Pfam" id="PF17107">
    <property type="entry name" value="SesA"/>
    <property type="match status" value="1"/>
</dbReference>
<name>A0A179G9B6_PURLI</name>
<dbReference type="KEGG" id="plj:28893068"/>
<dbReference type="InterPro" id="IPR031352">
    <property type="entry name" value="SesA"/>
</dbReference>
<reference evidence="5 6" key="1">
    <citation type="submission" date="2016-02" db="EMBL/GenBank/DDBJ databases">
        <title>Biosynthesis of antibiotic leucinostatins and their inhibition on Phytophthora in bio-control Purpureocillium lilacinum.</title>
        <authorList>
            <person name="Wang G."/>
            <person name="Liu Z."/>
            <person name="Lin R."/>
            <person name="Li E."/>
            <person name="Mao Z."/>
            <person name="Ling J."/>
            <person name="Yin W."/>
            <person name="Xie B."/>
        </authorList>
    </citation>
    <scope>NUCLEOTIDE SEQUENCE [LARGE SCALE GENOMIC DNA]</scope>
    <source>
        <strain evidence="5">PLFJ-1</strain>
    </source>
</reference>
<dbReference type="Proteomes" id="UP000078340">
    <property type="component" value="Unassembled WGS sequence"/>
</dbReference>
<sequence>MSGIEVVGLISAVISIVGAVENIYSGFRDAWNLPRAFREVAEKLPLVRKTLRIVEQQIQSTSDEEACVAMKTVVENCKVKAEHLKEIFTTVAPPEPPTRLERYSVAVRRWGKRNRVEDLTKEMMEDVRLLAMNRAVQTATENQVAELLRAIKELSTIEPSLPDEDSVSQHHSGSGHNIRGNNYQGNHNVFSGSGTANFGDIIHQHTTTAESMNELKKKACLQALFLTDPYEDLKSLKRKKGGRATGTCEWILDTDQLTAWLGHAAESTSPPTDLLWLHGNPGTGKSTMSMFLAEALSEDFAKSRNKTLAYFFCDSGYDTRKTATAVVRGLLLQLVQQHPRLVDYVLPKYEARKTQAFDSFDALWTIFTKACADKVSGRKYCVVDALDECELEEQRTLLKQIEETFGRDRSGDALNFGILITSRPYPEIRECLQEFPNKDLATFENSRQDIHRFIKEKVAELSKKKSYPSSMAGDVTQILRNGAGGIFL</sequence>
<dbReference type="PANTHER" id="PTHR10039">
    <property type="entry name" value="AMELOGENIN"/>
    <property type="match status" value="1"/>
</dbReference>
<dbReference type="GeneID" id="28893068"/>
<dbReference type="STRING" id="33203.A0A179G9B6"/>
<dbReference type="OMA" id="ARTICHF"/>
<feature type="domain" description="Nephrocystin 3-like N-terminal" evidence="4">
    <location>
        <begin position="246"/>
        <end position="423"/>
    </location>
</feature>
<dbReference type="InterPro" id="IPR056884">
    <property type="entry name" value="NPHP3-like_N"/>
</dbReference>
<organism evidence="5 6">
    <name type="scientific">Purpureocillium lilacinum</name>
    <name type="common">Paecilomyces lilacinus</name>
    <dbReference type="NCBI Taxonomy" id="33203"/>
    <lineage>
        <taxon>Eukaryota</taxon>
        <taxon>Fungi</taxon>
        <taxon>Dikarya</taxon>
        <taxon>Ascomycota</taxon>
        <taxon>Pezizomycotina</taxon>
        <taxon>Sordariomycetes</taxon>
        <taxon>Hypocreomycetidae</taxon>
        <taxon>Hypocreales</taxon>
        <taxon>Ophiocordycipitaceae</taxon>
        <taxon>Purpureocillium</taxon>
    </lineage>
</organism>
<dbReference type="EMBL" id="LSBI01000018">
    <property type="protein sequence ID" value="OAQ74406.1"/>
    <property type="molecule type" value="Genomic_DNA"/>
</dbReference>
<keyword evidence="1" id="KW-0677">Repeat</keyword>
<proteinExistence type="predicted"/>
<dbReference type="InterPro" id="IPR027417">
    <property type="entry name" value="P-loop_NTPase"/>
</dbReference>
<gene>
    <name evidence="5" type="ORF">VFPFJ_10952</name>
</gene>
<dbReference type="AlphaFoldDB" id="A0A179G9B6"/>
<evidence type="ECO:0000259" key="4">
    <source>
        <dbReference type="Pfam" id="PF24883"/>
    </source>
</evidence>
<accession>A0A179G9B6</accession>